<keyword evidence="1" id="KW-0143">Chaperone</keyword>
<evidence type="ECO:0000259" key="4">
    <source>
        <dbReference type="Pfam" id="PF25767"/>
    </source>
</evidence>
<dbReference type="Pfam" id="PF23579">
    <property type="entry name" value="ARM_TBCD"/>
    <property type="match status" value="1"/>
</dbReference>
<dbReference type="InterPro" id="IPR011989">
    <property type="entry name" value="ARM-like"/>
</dbReference>
<evidence type="ECO:0000313" key="6">
    <source>
        <dbReference type="Proteomes" id="UP001310890"/>
    </source>
</evidence>
<protein>
    <recommendedName>
        <fullName evidence="7">Tubulin-specific chaperone D C-terminal domain-containing protein</fullName>
    </recommendedName>
</protein>
<dbReference type="InterPro" id="IPR022577">
    <property type="entry name" value="TBCD_C"/>
</dbReference>
<evidence type="ECO:0008006" key="7">
    <source>
        <dbReference type="Google" id="ProtNLM"/>
    </source>
</evidence>
<dbReference type="EMBL" id="JAVRRL010000113">
    <property type="protein sequence ID" value="KAK5107621.1"/>
    <property type="molecule type" value="Genomic_DNA"/>
</dbReference>
<dbReference type="InterPro" id="IPR058033">
    <property type="entry name" value="ARM_TBCD_2nd"/>
</dbReference>
<dbReference type="InterPro" id="IPR033162">
    <property type="entry name" value="TBCD"/>
</dbReference>
<dbReference type="PROSITE" id="PS50077">
    <property type="entry name" value="HEAT_REPEAT"/>
    <property type="match status" value="1"/>
</dbReference>
<dbReference type="GO" id="GO:0007021">
    <property type="term" value="P:tubulin complex assembly"/>
    <property type="evidence" value="ECO:0007669"/>
    <property type="project" value="InterPro"/>
</dbReference>
<sequence length="1117" mass="122090">MNGTDEDDADLKLVQASATLLSDLQIALPKILWRQAEGVEHGRVHTRVRQRDLDYAVRLIEPFQSEPQLLDAKLKYIVPPIVEAYLAYLQVNGSRKSTKDLPLDHAVCTLLYTLCKVRGHKVIVGFFINEARYLELILCALERNIASIQTAGQQGSWQVEYILLLWLSHLLLTPFDLATISDILPLSSAMPFELPRDLPPPAVRCLQVGLHYLPRSTKAQDAAADMLVRLVIRPDMQKLQLSNGLINHFLKSIQARDESSKATVYGQLGPLRTLAGVATSADLAELIPHLYRTCLALAEKSGSSLASNAVAKKLTVKIFRNVTLLSLRSASTESPLLAFLGTSGVLEEVIDYLLRALSDRDTPVRYAAAKAISLIIQELESGMGYQVIQAILDTLKEDLPRQNGKLDFRAADALKWHGCTLALAHALFKRTASHEQLPDIVNALTAALQFEQRTATGSILGINVRDAANFGIWSLSRRYTTVELLAVSTAVLHSGGDQVSVIEAIAMQLILSACLDPAGNIRRGSSAALQELIGRHPNEVYEGISLVQIVDYQAVGLRRRAMVNVASKAAALHQRYWEGLVREMLGWRGVGSPDVLSRDAAATSLASLSVLEGGAEAGAVAKQVVQQFEALNNGDVESMHGQALALAYIAHDGNQVDQRQLCKVAKRLAELLISFTPRVLRSELPGATAQLLTSLCLLLRKKQEHGSDSAGDVPFEAIEGLLERLLTRQEDVILLRIPDFARALFTLKQQMKQPLGCLEARALREKVAMDSTKSTCSGAGRAIALGALAPLYNPTLESEEVAGIVTTLATLTEAMNVDWRVIGLRSLQLTVDGTQQSRIGQNKLEIMVQAIHRGMNDYTVDERGDVGSLVRAQAISCVSSLQAHLYHGKSSPVLWADLVRLSLEKLDRVRLQAAQCRSNYYRAFYTYGTLDLASVSAYKYFYCALQPLHGGEEERVQLDTITGIISSAGTGAESLLVAARAAVVDTLKNVDDCVLSTHMTTLATCLKATVINQGNPHPTLTLLAFLLDMQIPQRLSNSPDFKWRNLLSTVQKSHHKSNDILRIEAAVHVYRGLAEIAAIREEVLKKLTSMGTTNPYPRVRTVIAEALLVIDGTAALG</sequence>
<dbReference type="Proteomes" id="UP001310890">
    <property type="component" value="Unassembled WGS sequence"/>
</dbReference>
<dbReference type="SUPFAM" id="SSF48371">
    <property type="entry name" value="ARM repeat"/>
    <property type="match status" value="2"/>
</dbReference>
<comment type="caution">
    <text evidence="5">The sequence shown here is derived from an EMBL/GenBank/DDBJ whole genome shotgun (WGS) entry which is preliminary data.</text>
</comment>
<proteinExistence type="predicted"/>
<dbReference type="AlphaFoldDB" id="A0AAN7T8W4"/>
<dbReference type="Gene3D" id="1.25.10.10">
    <property type="entry name" value="Leucine-rich Repeat Variant"/>
    <property type="match status" value="1"/>
</dbReference>
<evidence type="ECO:0000256" key="1">
    <source>
        <dbReference type="ARBA" id="ARBA00023186"/>
    </source>
</evidence>
<reference evidence="5" key="1">
    <citation type="submission" date="2023-08" db="EMBL/GenBank/DDBJ databases">
        <title>Black Yeasts Isolated from many extreme environments.</title>
        <authorList>
            <person name="Coleine C."/>
            <person name="Stajich J.E."/>
            <person name="Selbmann L."/>
        </authorList>
    </citation>
    <scope>NUCLEOTIDE SEQUENCE</scope>
    <source>
        <strain evidence="5">CCFEE 5401</strain>
    </source>
</reference>
<dbReference type="InterPro" id="IPR016024">
    <property type="entry name" value="ARM-type_fold"/>
</dbReference>
<evidence type="ECO:0000313" key="5">
    <source>
        <dbReference type="EMBL" id="KAK5107621.1"/>
    </source>
</evidence>
<dbReference type="Pfam" id="PF25767">
    <property type="entry name" value="ARM_TBCD_2nd"/>
    <property type="match status" value="1"/>
</dbReference>
<dbReference type="InterPro" id="IPR021133">
    <property type="entry name" value="HEAT_type_2"/>
</dbReference>
<dbReference type="GO" id="GO:0048487">
    <property type="term" value="F:beta-tubulin binding"/>
    <property type="evidence" value="ECO:0007669"/>
    <property type="project" value="InterPro"/>
</dbReference>
<name>A0AAN7T8W4_9PEZI</name>
<evidence type="ECO:0000259" key="3">
    <source>
        <dbReference type="Pfam" id="PF12612"/>
    </source>
</evidence>
<feature type="domain" description="Tubulin-folding cofactor D ARM repeats" evidence="4">
    <location>
        <begin position="345"/>
        <end position="538"/>
    </location>
</feature>
<dbReference type="GO" id="GO:0005096">
    <property type="term" value="F:GTPase activator activity"/>
    <property type="evidence" value="ECO:0007669"/>
    <property type="project" value="InterPro"/>
</dbReference>
<dbReference type="PANTHER" id="PTHR12658">
    <property type="entry name" value="BETA-TUBULIN COFACTOR D"/>
    <property type="match status" value="1"/>
</dbReference>
<dbReference type="GO" id="GO:0000226">
    <property type="term" value="P:microtubule cytoskeleton organization"/>
    <property type="evidence" value="ECO:0007669"/>
    <property type="project" value="TreeGrafter"/>
</dbReference>
<dbReference type="PANTHER" id="PTHR12658:SF0">
    <property type="entry name" value="TUBULIN-SPECIFIC CHAPERONE D"/>
    <property type="match status" value="1"/>
</dbReference>
<dbReference type="Pfam" id="PF12612">
    <property type="entry name" value="TFCD_C"/>
    <property type="match status" value="1"/>
</dbReference>
<feature type="repeat" description="HEAT" evidence="2">
    <location>
        <begin position="349"/>
        <end position="381"/>
    </location>
</feature>
<gene>
    <name evidence="5" type="ORF">LTR62_000956</name>
</gene>
<organism evidence="5 6">
    <name type="scientific">Meristemomyces frigidus</name>
    <dbReference type="NCBI Taxonomy" id="1508187"/>
    <lineage>
        <taxon>Eukaryota</taxon>
        <taxon>Fungi</taxon>
        <taxon>Dikarya</taxon>
        <taxon>Ascomycota</taxon>
        <taxon>Pezizomycotina</taxon>
        <taxon>Dothideomycetes</taxon>
        <taxon>Dothideomycetidae</taxon>
        <taxon>Mycosphaerellales</taxon>
        <taxon>Teratosphaeriaceae</taxon>
        <taxon>Meristemomyces</taxon>
    </lineage>
</organism>
<dbReference type="GO" id="GO:0007023">
    <property type="term" value="P:post-chaperonin tubulin folding pathway"/>
    <property type="evidence" value="ECO:0007669"/>
    <property type="project" value="InterPro"/>
</dbReference>
<feature type="domain" description="Tubulin-folding cofactor D C-terminal" evidence="3">
    <location>
        <begin position="895"/>
        <end position="1061"/>
    </location>
</feature>
<accession>A0AAN7T8W4</accession>
<evidence type="ECO:0000256" key="2">
    <source>
        <dbReference type="PROSITE-ProRule" id="PRU00103"/>
    </source>
</evidence>